<keyword evidence="2" id="KW-1185">Reference proteome</keyword>
<comment type="caution">
    <text evidence="1">The sequence shown here is derived from an EMBL/GenBank/DDBJ whole genome shotgun (WGS) entry which is preliminary data.</text>
</comment>
<gene>
    <name evidence="1" type="ORF">KIN20_035017</name>
</gene>
<name>A0AAD5WJD9_PARTN</name>
<proteinExistence type="predicted"/>
<reference evidence="1" key="1">
    <citation type="submission" date="2021-06" db="EMBL/GenBank/DDBJ databases">
        <title>Parelaphostrongylus tenuis whole genome reference sequence.</title>
        <authorList>
            <person name="Garwood T.J."/>
            <person name="Larsen P.A."/>
            <person name="Fountain-Jones N.M."/>
            <person name="Garbe J.R."/>
            <person name="Macchietto M.G."/>
            <person name="Kania S.A."/>
            <person name="Gerhold R.W."/>
            <person name="Richards J.E."/>
            <person name="Wolf T.M."/>
        </authorList>
    </citation>
    <scope>NUCLEOTIDE SEQUENCE</scope>
    <source>
        <strain evidence="1">MNPRO001-30</strain>
        <tissue evidence="1">Meninges</tissue>
    </source>
</reference>
<organism evidence="1 2">
    <name type="scientific">Parelaphostrongylus tenuis</name>
    <name type="common">Meningeal worm</name>
    <dbReference type="NCBI Taxonomy" id="148309"/>
    <lineage>
        <taxon>Eukaryota</taxon>
        <taxon>Metazoa</taxon>
        <taxon>Ecdysozoa</taxon>
        <taxon>Nematoda</taxon>
        <taxon>Chromadorea</taxon>
        <taxon>Rhabditida</taxon>
        <taxon>Rhabditina</taxon>
        <taxon>Rhabditomorpha</taxon>
        <taxon>Strongyloidea</taxon>
        <taxon>Metastrongylidae</taxon>
        <taxon>Parelaphostrongylus</taxon>
    </lineage>
</organism>
<dbReference type="AlphaFoldDB" id="A0AAD5WJD9"/>
<sequence length="88" mass="10065">MSNDTIEARVSLRRYWRMSLSQQTTVDIINKVEGEGSTGKSAAGRWFLCFSMSEILISKTKLVQGRRFGSFDEVEGAYQRFFVSKSKE</sequence>
<evidence type="ECO:0000313" key="1">
    <source>
        <dbReference type="EMBL" id="KAJ1372769.1"/>
    </source>
</evidence>
<accession>A0AAD5WJD9</accession>
<protein>
    <submittedName>
        <fullName evidence="1">Uncharacterized protein</fullName>
    </submittedName>
</protein>
<dbReference type="EMBL" id="JAHQIW010007182">
    <property type="protein sequence ID" value="KAJ1372769.1"/>
    <property type="molecule type" value="Genomic_DNA"/>
</dbReference>
<evidence type="ECO:0000313" key="2">
    <source>
        <dbReference type="Proteomes" id="UP001196413"/>
    </source>
</evidence>
<dbReference type="Proteomes" id="UP001196413">
    <property type="component" value="Unassembled WGS sequence"/>
</dbReference>